<evidence type="ECO:0000313" key="3">
    <source>
        <dbReference type="Proteomes" id="UP000186817"/>
    </source>
</evidence>
<gene>
    <name evidence="2" type="ORF">AK812_SmicGene28981</name>
</gene>
<reference evidence="2 3" key="1">
    <citation type="submission" date="2016-02" db="EMBL/GenBank/DDBJ databases">
        <title>Genome analysis of coral dinoflagellate symbionts highlights evolutionary adaptations to a symbiotic lifestyle.</title>
        <authorList>
            <person name="Aranda M."/>
            <person name="Li Y."/>
            <person name="Liew Y.J."/>
            <person name="Baumgarten S."/>
            <person name="Simakov O."/>
            <person name="Wilson M."/>
            <person name="Piel J."/>
            <person name="Ashoor H."/>
            <person name="Bougouffa S."/>
            <person name="Bajic V.B."/>
            <person name="Ryu T."/>
            <person name="Ravasi T."/>
            <person name="Bayer T."/>
            <person name="Micklem G."/>
            <person name="Kim H."/>
            <person name="Bhak J."/>
            <person name="Lajeunesse T.C."/>
            <person name="Voolstra C.R."/>
        </authorList>
    </citation>
    <scope>NUCLEOTIDE SEQUENCE [LARGE SCALE GENOMIC DNA]</scope>
    <source>
        <strain evidence="2 3">CCMP2467</strain>
    </source>
</reference>
<name>A0A1Q9D307_SYMMI</name>
<sequence>MLPFPTSLDTPVVAPPEGADKQTMDPSTNRTICEKQGVSNILFAGRYCGRRQLYMRFFLDTPVTHTAFLISAQDRVASGKFLM</sequence>
<keyword evidence="3" id="KW-1185">Reference proteome</keyword>
<organism evidence="2 3">
    <name type="scientific">Symbiodinium microadriaticum</name>
    <name type="common">Dinoflagellate</name>
    <name type="synonym">Zooxanthella microadriatica</name>
    <dbReference type="NCBI Taxonomy" id="2951"/>
    <lineage>
        <taxon>Eukaryota</taxon>
        <taxon>Sar</taxon>
        <taxon>Alveolata</taxon>
        <taxon>Dinophyceae</taxon>
        <taxon>Suessiales</taxon>
        <taxon>Symbiodiniaceae</taxon>
        <taxon>Symbiodinium</taxon>
    </lineage>
</organism>
<proteinExistence type="predicted"/>
<accession>A0A1Q9D307</accession>
<comment type="caution">
    <text evidence="2">The sequence shown here is derived from an EMBL/GenBank/DDBJ whole genome shotgun (WGS) entry which is preliminary data.</text>
</comment>
<protein>
    <submittedName>
        <fullName evidence="2">Uncharacterized protein</fullName>
    </submittedName>
</protein>
<evidence type="ECO:0000313" key="2">
    <source>
        <dbReference type="EMBL" id="OLP89534.1"/>
    </source>
</evidence>
<dbReference type="AlphaFoldDB" id="A0A1Q9D307"/>
<feature type="region of interest" description="Disordered" evidence="1">
    <location>
        <begin position="1"/>
        <end position="28"/>
    </location>
</feature>
<dbReference type="Proteomes" id="UP000186817">
    <property type="component" value="Unassembled WGS sequence"/>
</dbReference>
<evidence type="ECO:0000256" key="1">
    <source>
        <dbReference type="SAM" id="MobiDB-lite"/>
    </source>
</evidence>
<dbReference type="EMBL" id="LSRX01000754">
    <property type="protein sequence ID" value="OLP89534.1"/>
    <property type="molecule type" value="Genomic_DNA"/>
</dbReference>